<dbReference type="InterPro" id="IPR036942">
    <property type="entry name" value="Beta-barrel_TonB_sf"/>
</dbReference>
<dbReference type="InterPro" id="IPR011662">
    <property type="entry name" value="Secretin/TonB_short_N"/>
</dbReference>
<dbReference type="InterPro" id="IPR000531">
    <property type="entry name" value="Beta-barrel_TonB"/>
</dbReference>
<evidence type="ECO:0000256" key="7">
    <source>
        <dbReference type="ARBA" id="ARBA00022692"/>
    </source>
</evidence>
<evidence type="ECO:0000256" key="11">
    <source>
        <dbReference type="ARBA" id="ARBA00023065"/>
    </source>
</evidence>
<feature type="domain" description="Secretin/TonB short N-terminal" evidence="21">
    <location>
        <begin position="64"/>
        <end position="115"/>
    </location>
</feature>
<keyword evidence="9" id="KW-0862">Zinc</keyword>
<comment type="subcellular location">
    <subcellularLocation>
        <location evidence="1 19">Cell outer membrane</location>
        <topology evidence="1 19">Multi-pass membrane protein</topology>
    </subcellularLocation>
</comment>
<dbReference type="Gene3D" id="2.170.130.10">
    <property type="entry name" value="TonB-dependent receptor, plug domain"/>
    <property type="match status" value="1"/>
</dbReference>
<dbReference type="PANTHER" id="PTHR32552:SF68">
    <property type="entry name" value="FERRICHROME OUTER MEMBRANE TRANSPORTER_PHAGE RECEPTOR"/>
    <property type="match status" value="1"/>
</dbReference>
<keyword evidence="5" id="KW-0410">Iron transport</keyword>
<evidence type="ECO:0000256" key="12">
    <source>
        <dbReference type="ARBA" id="ARBA00023077"/>
    </source>
</evidence>
<dbReference type="SUPFAM" id="SSF56935">
    <property type="entry name" value="Porins"/>
    <property type="match status" value="1"/>
</dbReference>
<evidence type="ECO:0000313" key="23">
    <source>
        <dbReference type="Proteomes" id="UP000186736"/>
    </source>
</evidence>
<dbReference type="RefSeq" id="WP_075803661.1">
    <property type="nucleotide sequence ID" value="NZ_MKZO01000025.1"/>
</dbReference>
<keyword evidence="6" id="KW-0533">Nickel</keyword>
<evidence type="ECO:0000256" key="4">
    <source>
        <dbReference type="ARBA" id="ARBA00022452"/>
    </source>
</evidence>
<protein>
    <recommendedName>
        <fullName evidence="18">Metal-pseudopaline receptor CntO</fullName>
    </recommendedName>
</protein>
<keyword evidence="13" id="KW-0921">Nickel transport</keyword>
<dbReference type="FunFam" id="2.170.130.10:FF:000001">
    <property type="entry name" value="Catecholate siderophore TonB-dependent receptor"/>
    <property type="match status" value="1"/>
</dbReference>
<gene>
    <name evidence="22" type="primary">fhuA_5</name>
    <name evidence="22" type="ORF">PSEMO_28250</name>
</gene>
<dbReference type="NCBIfam" id="TIGR01783">
    <property type="entry name" value="TonB-siderophor"/>
    <property type="match status" value="1"/>
</dbReference>
<dbReference type="Gene3D" id="3.55.50.30">
    <property type="match status" value="1"/>
</dbReference>
<evidence type="ECO:0000256" key="20">
    <source>
        <dbReference type="RuleBase" id="RU003357"/>
    </source>
</evidence>
<evidence type="ECO:0000256" key="14">
    <source>
        <dbReference type="ARBA" id="ARBA00023136"/>
    </source>
</evidence>
<comment type="caution">
    <text evidence="22">The sequence shown here is derived from an EMBL/GenBank/DDBJ whole genome shotgun (WGS) entry which is preliminary data.</text>
</comment>
<evidence type="ECO:0000256" key="16">
    <source>
        <dbReference type="ARBA" id="ARBA00023237"/>
    </source>
</evidence>
<evidence type="ECO:0000256" key="5">
    <source>
        <dbReference type="ARBA" id="ARBA00022496"/>
    </source>
</evidence>
<comment type="similarity">
    <text evidence="2 19 20">Belongs to the TonB-dependent receptor family.</text>
</comment>
<dbReference type="Pfam" id="PF07660">
    <property type="entry name" value="STN"/>
    <property type="match status" value="1"/>
</dbReference>
<dbReference type="AlphaFoldDB" id="A0A1Q9R3E6"/>
<dbReference type="SMART" id="SM00965">
    <property type="entry name" value="STN"/>
    <property type="match status" value="1"/>
</dbReference>
<keyword evidence="8" id="KW-0732">Signal</keyword>
<dbReference type="InterPro" id="IPR037066">
    <property type="entry name" value="Plug_dom_sf"/>
</dbReference>
<dbReference type="EMBL" id="MKZO01000025">
    <property type="protein sequence ID" value="OLS61923.1"/>
    <property type="molecule type" value="Genomic_DNA"/>
</dbReference>
<accession>A0A1Q9R3E6</accession>
<evidence type="ECO:0000256" key="13">
    <source>
        <dbReference type="ARBA" id="ARBA00023112"/>
    </source>
</evidence>
<dbReference type="Proteomes" id="UP000186736">
    <property type="component" value="Unassembled WGS sequence"/>
</dbReference>
<dbReference type="Gene3D" id="2.40.170.20">
    <property type="entry name" value="TonB-dependent receptor, beta-barrel domain"/>
    <property type="match status" value="1"/>
</dbReference>
<dbReference type="OrthoDB" id="127311at2"/>
<comment type="function">
    <text evidence="17">Transports the metallophore pseudopaline, which is involved in the acquisition of nickel and zinc, and thus enables bacterial growth inside the host, where metal access is limited. Is probably involved in the import of pseudopaline-metal complexes.</text>
</comment>
<dbReference type="GO" id="GO:0015891">
    <property type="term" value="P:siderophore transport"/>
    <property type="evidence" value="ECO:0007669"/>
    <property type="project" value="InterPro"/>
</dbReference>
<organism evidence="22 23">
    <name type="scientific">Pseudomonas putida</name>
    <name type="common">Arthrobacter siderocapsulatus</name>
    <dbReference type="NCBI Taxonomy" id="303"/>
    <lineage>
        <taxon>Bacteria</taxon>
        <taxon>Pseudomonadati</taxon>
        <taxon>Pseudomonadota</taxon>
        <taxon>Gammaproteobacteria</taxon>
        <taxon>Pseudomonadales</taxon>
        <taxon>Pseudomonadaceae</taxon>
        <taxon>Pseudomonas</taxon>
    </lineage>
</organism>
<sequence length="796" mass="86949">MRKPVPTSSLFRLALLARAIATPLLTGGSLLAAPLALAEGTQRYAIAAGPLSETLAAFAARAGVNLPLDPAMLGDLRSPGLQGDWSIAQGFEQLLRGTSLEAVPQTGNTWILRSRATSSALQLDATTISGLHGVQHSAIGPLTGYTASHSTVGTKTDAALRDIPQSIQVVPRQVLEDQQANSMADALSNVSSIQRGNTHGGSVESFIVRGFQGTTYAIDGILTNSLAVRPEILTDLVGVERIEVLKGPASVLYGRGNPGGLINIVTRRPTLTPEAQVKLQAGSFDYQRGQAWLSGPLSAEHGLAGSLAMAYQTEGSFRDHFRDSHRRHFAPSLSWNPDDSTRLDMGLEYTETDAPYDRGLQVIGDRVDSRHKVFLEEPWSHSDSDKRAAWFRLEHDLNDWLTLRQITRWDESNKTMLNISQRTLQADGRTLVRRATDFDETARSLSAQFEAVARFDTAGLHHQLLGGVETVKGRRAVTMLRASVASIDIWNPVYGAQPGPFTFGEDSRFDQESYGVYLQDQIDLTEQWKLLLGVRWDQVTQRNRNYTASGSYSDIHIDPSDTSPRAGIVWQPSERLALYASYSTSFAPQNRLTRDGSVIDPETGEQYEIGAKYELIPERLAATLSAFEIRRENLSTTDPLDSSYSIQTGEQRVRGVELDVSGELQDGWNVIGNIALLDAKLVKDTRLEEGNRLEGVPVVSGSLWSTYQLQEGPWRGLGAGAGVFFAGKRYGDLANSYSTGGYARVDMSLFYDINEHLRVSLNARNVLDRDYIETIASSGNYAGEPASVVASISAGF</sequence>
<evidence type="ECO:0000256" key="3">
    <source>
        <dbReference type="ARBA" id="ARBA00022448"/>
    </source>
</evidence>
<dbReference type="GO" id="GO:0015344">
    <property type="term" value="F:siderophore uptake transmembrane transporter activity"/>
    <property type="evidence" value="ECO:0007669"/>
    <property type="project" value="TreeGrafter"/>
</dbReference>
<evidence type="ECO:0000313" key="22">
    <source>
        <dbReference type="EMBL" id="OLS61923.1"/>
    </source>
</evidence>
<dbReference type="GO" id="GO:0038023">
    <property type="term" value="F:signaling receptor activity"/>
    <property type="evidence" value="ECO:0007669"/>
    <property type="project" value="InterPro"/>
</dbReference>
<dbReference type="InterPro" id="IPR039426">
    <property type="entry name" value="TonB-dep_rcpt-like"/>
</dbReference>
<dbReference type="InterPro" id="IPR010105">
    <property type="entry name" value="TonB_sidphr_rcpt"/>
</dbReference>
<keyword evidence="3 19" id="KW-0813">Transport</keyword>
<keyword evidence="11" id="KW-0406">Ion transport</keyword>
<dbReference type="GO" id="GO:0006829">
    <property type="term" value="P:zinc ion transport"/>
    <property type="evidence" value="ECO:0007669"/>
    <property type="project" value="UniProtKB-KW"/>
</dbReference>
<dbReference type="Pfam" id="PF00593">
    <property type="entry name" value="TonB_dep_Rec_b-barrel"/>
    <property type="match status" value="1"/>
</dbReference>
<reference evidence="22 23" key="1">
    <citation type="submission" date="2016-10" db="EMBL/GenBank/DDBJ databases">
        <title>Genome Sequence of Pseudomonas putida GM4FR.</title>
        <authorList>
            <person name="Poehlein A."/>
            <person name="Wemheuer F."/>
            <person name="Hollensteiner J."/>
            <person name="Wemheuer B."/>
        </authorList>
    </citation>
    <scope>NUCLEOTIDE SEQUENCE [LARGE SCALE GENOMIC DNA]</scope>
    <source>
        <strain evidence="22 23">GM4FR</strain>
    </source>
</reference>
<evidence type="ECO:0000256" key="19">
    <source>
        <dbReference type="PROSITE-ProRule" id="PRU01360"/>
    </source>
</evidence>
<evidence type="ECO:0000256" key="6">
    <source>
        <dbReference type="ARBA" id="ARBA00022596"/>
    </source>
</evidence>
<dbReference type="Pfam" id="PF07715">
    <property type="entry name" value="Plug"/>
    <property type="match status" value="1"/>
</dbReference>
<name>A0A1Q9R3E6_PSEPU</name>
<evidence type="ECO:0000256" key="2">
    <source>
        <dbReference type="ARBA" id="ARBA00009810"/>
    </source>
</evidence>
<dbReference type="GO" id="GO:0009279">
    <property type="term" value="C:cell outer membrane"/>
    <property type="evidence" value="ECO:0007669"/>
    <property type="project" value="UniProtKB-SubCell"/>
</dbReference>
<dbReference type="PANTHER" id="PTHR32552">
    <property type="entry name" value="FERRICHROME IRON RECEPTOR-RELATED"/>
    <property type="match status" value="1"/>
</dbReference>
<dbReference type="CDD" id="cd01347">
    <property type="entry name" value="ligand_gated_channel"/>
    <property type="match status" value="1"/>
</dbReference>
<dbReference type="GO" id="GO:0015675">
    <property type="term" value="P:nickel cation transport"/>
    <property type="evidence" value="ECO:0007669"/>
    <property type="project" value="UniProtKB-KW"/>
</dbReference>
<evidence type="ECO:0000256" key="17">
    <source>
        <dbReference type="ARBA" id="ARBA00056786"/>
    </source>
</evidence>
<keyword evidence="16 19" id="KW-0998">Cell outer membrane</keyword>
<keyword evidence="14 19" id="KW-0472">Membrane</keyword>
<keyword evidence="15 22" id="KW-0675">Receptor</keyword>
<evidence type="ECO:0000256" key="15">
    <source>
        <dbReference type="ARBA" id="ARBA00023170"/>
    </source>
</evidence>
<keyword evidence="4 19" id="KW-1134">Transmembrane beta strand</keyword>
<evidence type="ECO:0000256" key="9">
    <source>
        <dbReference type="ARBA" id="ARBA00022906"/>
    </source>
</evidence>
<evidence type="ECO:0000256" key="18">
    <source>
        <dbReference type="ARBA" id="ARBA00072467"/>
    </source>
</evidence>
<evidence type="ECO:0000259" key="21">
    <source>
        <dbReference type="SMART" id="SM00965"/>
    </source>
</evidence>
<evidence type="ECO:0000256" key="1">
    <source>
        <dbReference type="ARBA" id="ARBA00004571"/>
    </source>
</evidence>
<keyword evidence="12 20" id="KW-0798">TonB box</keyword>
<keyword evidence="10" id="KW-0408">Iron</keyword>
<keyword evidence="7 19" id="KW-0812">Transmembrane</keyword>
<evidence type="ECO:0000256" key="10">
    <source>
        <dbReference type="ARBA" id="ARBA00023004"/>
    </source>
</evidence>
<dbReference type="PROSITE" id="PS52016">
    <property type="entry name" value="TONB_DEPENDENT_REC_3"/>
    <property type="match status" value="1"/>
</dbReference>
<dbReference type="FunFam" id="2.40.170.20:FF:000005">
    <property type="entry name" value="TonB-dependent siderophore receptor"/>
    <property type="match status" value="1"/>
</dbReference>
<keyword evidence="9" id="KW-0864">Zinc transport</keyword>
<dbReference type="InterPro" id="IPR012910">
    <property type="entry name" value="Plug_dom"/>
</dbReference>
<proteinExistence type="inferred from homology"/>
<evidence type="ECO:0000256" key="8">
    <source>
        <dbReference type="ARBA" id="ARBA00022729"/>
    </source>
</evidence>